<sequence length="103" mass="11830">MYPPKPRLKGLRVAQKPLHDWLYSQWITHAHVAHYHFHHASDCPSFDNYDPRSTHWGARSSDGGSSSPFNGSDIRCQSGYCMPSLINGRDFFQFDGHYPIIKP</sequence>
<proteinExistence type="predicted"/>
<accession>W1P1F2</accession>
<evidence type="ECO:0000313" key="1">
    <source>
        <dbReference type="EMBL" id="ERN00775.1"/>
    </source>
</evidence>
<gene>
    <name evidence="1" type="ORF">AMTR_s00106p00149020</name>
</gene>
<dbReference type="HOGENOM" id="CLU_2267422_0_0_1"/>
<dbReference type="Proteomes" id="UP000017836">
    <property type="component" value="Unassembled WGS sequence"/>
</dbReference>
<evidence type="ECO:0000313" key="2">
    <source>
        <dbReference type="Proteomes" id="UP000017836"/>
    </source>
</evidence>
<keyword evidence="2" id="KW-1185">Reference proteome</keyword>
<organism evidence="1 2">
    <name type="scientific">Amborella trichopoda</name>
    <dbReference type="NCBI Taxonomy" id="13333"/>
    <lineage>
        <taxon>Eukaryota</taxon>
        <taxon>Viridiplantae</taxon>
        <taxon>Streptophyta</taxon>
        <taxon>Embryophyta</taxon>
        <taxon>Tracheophyta</taxon>
        <taxon>Spermatophyta</taxon>
        <taxon>Magnoliopsida</taxon>
        <taxon>Amborellales</taxon>
        <taxon>Amborellaceae</taxon>
        <taxon>Amborella</taxon>
    </lineage>
</organism>
<dbReference type="Gramene" id="ERN00775">
    <property type="protein sequence ID" value="ERN00775"/>
    <property type="gene ID" value="AMTR_s00106p00149020"/>
</dbReference>
<name>W1P1F2_AMBTC</name>
<protein>
    <submittedName>
        <fullName evidence="1">Uncharacterized protein</fullName>
    </submittedName>
</protein>
<dbReference type="EMBL" id="KI394815">
    <property type="protein sequence ID" value="ERN00775.1"/>
    <property type="molecule type" value="Genomic_DNA"/>
</dbReference>
<dbReference type="AlphaFoldDB" id="W1P1F2"/>
<reference evidence="2" key="1">
    <citation type="journal article" date="2013" name="Science">
        <title>The Amborella genome and the evolution of flowering plants.</title>
        <authorList>
            <consortium name="Amborella Genome Project"/>
        </authorList>
    </citation>
    <scope>NUCLEOTIDE SEQUENCE [LARGE SCALE GENOMIC DNA]</scope>
</reference>